<accession>A0ABR1XNS7</accession>
<reference evidence="2 3" key="1">
    <citation type="journal article" date="2022" name="G3 (Bethesda)">
        <title>Enemy or ally: a genomic approach to elucidate the lifestyle of Phyllosticta citrichinaensis.</title>
        <authorList>
            <person name="Buijs V.A."/>
            <person name="Groenewald J.Z."/>
            <person name="Haridas S."/>
            <person name="LaButti K.M."/>
            <person name="Lipzen A."/>
            <person name="Martin F.M."/>
            <person name="Barry K."/>
            <person name="Grigoriev I.V."/>
            <person name="Crous P.W."/>
            <person name="Seidl M.F."/>
        </authorList>
    </citation>
    <scope>NUCLEOTIDE SEQUENCE [LARGE SCALE GENOMIC DNA]</scope>
    <source>
        <strain evidence="2 3">CBS 129764</strain>
    </source>
</reference>
<feature type="region of interest" description="Disordered" evidence="1">
    <location>
        <begin position="1"/>
        <end position="32"/>
    </location>
</feature>
<keyword evidence="3" id="KW-1185">Reference proteome</keyword>
<comment type="caution">
    <text evidence="2">The sequence shown here is derived from an EMBL/GenBank/DDBJ whole genome shotgun (WGS) entry which is preliminary data.</text>
</comment>
<name>A0ABR1XNS7_9PEZI</name>
<dbReference type="EMBL" id="JBBWUH010000007">
    <property type="protein sequence ID" value="KAK8161860.1"/>
    <property type="molecule type" value="Genomic_DNA"/>
</dbReference>
<sequence length="227" mass="24937">MNRPGHDGFRPFEPVPRTPRTPQHKQPDQRPCSTIAVRNGRPALPHATSNAAARQSGCCIELALATPVADSNASRTVSVHSQHASSVSQAARSIWPWEKAKRTKRNHGARDIRQLVSSPSMSSSRPRHFCLLHSLPSPPPACAARSKPLNNNRPSSSLQFNARTYARVTVKFRVNTLFVASPPCPHRQSRFEQSFSSSATRYDVCTSSATRPDAYTTSPPFSRGTCI</sequence>
<evidence type="ECO:0000313" key="2">
    <source>
        <dbReference type="EMBL" id="KAK8161860.1"/>
    </source>
</evidence>
<gene>
    <name evidence="2" type="ORF">IWX90DRAFT_282977</name>
</gene>
<protein>
    <submittedName>
        <fullName evidence="2">Uncharacterized protein</fullName>
    </submittedName>
</protein>
<feature type="compositionally biased region" description="Basic and acidic residues" evidence="1">
    <location>
        <begin position="1"/>
        <end position="10"/>
    </location>
</feature>
<evidence type="ECO:0000313" key="3">
    <source>
        <dbReference type="Proteomes" id="UP001456524"/>
    </source>
</evidence>
<dbReference type="Proteomes" id="UP001456524">
    <property type="component" value="Unassembled WGS sequence"/>
</dbReference>
<proteinExistence type="predicted"/>
<organism evidence="2 3">
    <name type="scientific">Phyllosticta citrichinensis</name>
    <dbReference type="NCBI Taxonomy" id="1130410"/>
    <lineage>
        <taxon>Eukaryota</taxon>
        <taxon>Fungi</taxon>
        <taxon>Dikarya</taxon>
        <taxon>Ascomycota</taxon>
        <taxon>Pezizomycotina</taxon>
        <taxon>Dothideomycetes</taxon>
        <taxon>Dothideomycetes incertae sedis</taxon>
        <taxon>Botryosphaeriales</taxon>
        <taxon>Phyllostictaceae</taxon>
        <taxon>Phyllosticta</taxon>
    </lineage>
</organism>
<evidence type="ECO:0000256" key="1">
    <source>
        <dbReference type="SAM" id="MobiDB-lite"/>
    </source>
</evidence>